<evidence type="ECO:0000256" key="2">
    <source>
        <dbReference type="ARBA" id="ARBA00022642"/>
    </source>
</evidence>
<dbReference type="GO" id="GO:0019363">
    <property type="term" value="P:pyridine nucleotide biosynthetic process"/>
    <property type="evidence" value="ECO:0007669"/>
    <property type="project" value="UniProtKB-KW"/>
</dbReference>
<evidence type="ECO:0000259" key="8">
    <source>
        <dbReference type="Pfam" id="PF00857"/>
    </source>
</evidence>
<sequence>MNVSINETDALVLVDIQNDFCTGSLAVPNALDIIEPVNKYIDLFYKQKLPIVFTRDWHPINHSSFKGFGGIWPVHCVQNTPGANFYKDLKISNDNIIISKGTDASKDAYSGFDGTNLNQKLKGLCKRLFIGGLATDYCVKATILDALSLGYTTFFLSDISKAVNINSGDEKKAIDEMLQAGAISIELDELT</sequence>
<evidence type="ECO:0000256" key="3">
    <source>
        <dbReference type="ARBA" id="ARBA00022723"/>
    </source>
</evidence>
<dbReference type="InterPro" id="IPR036380">
    <property type="entry name" value="Isochorismatase-like_sf"/>
</dbReference>
<protein>
    <recommendedName>
        <fullName evidence="6">nicotinamidase</fullName>
        <ecNumber evidence="6">3.5.1.19</ecNumber>
    </recommendedName>
    <alternativeName>
        <fullName evidence="7">Nicotinamide deamidase</fullName>
    </alternativeName>
</protein>
<comment type="similarity">
    <text evidence="1">Belongs to the isochorismatase family.</text>
</comment>
<comment type="pathway">
    <text evidence="5">Cofactor biosynthesis; nicotinate biosynthesis; nicotinate from nicotinamide: step 1/1.</text>
</comment>
<dbReference type="Pfam" id="PF00857">
    <property type="entry name" value="Isochorismatase"/>
    <property type="match status" value="1"/>
</dbReference>
<dbReference type="InterPro" id="IPR052347">
    <property type="entry name" value="Isochorismatase_Nicotinamidase"/>
</dbReference>
<dbReference type="EC" id="3.5.1.19" evidence="6"/>
<proteinExistence type="inferred from homology"/>
<dbReference type="GO" id="GO:0008936">
    <property type="term" value="F:nicotinamidase activity"/>
    <property type="evidence" value="ECO:0007669"/>
    <property type="project" value="UniProtKB-EC"/>
</dbReference>
<dbReference type="Gene3D" id="3.40.50.850">
    <property type="entry name" value="Isochorismatase-like"/>
    <property type="match status" value="1"/>
</dbReference>
<comment type="caution">
    <text evidence="9">The sequence shown here is derived from an EMBL/GenBank/DDBJ whole genome shotgun (WGS) entry which is preliminary data.</text>
</comment>
<keyword evidence="4" id="KW-0378">Hydrolase</keyword>
<gene>
    <name evidence="9" type="ORF">ENV35_02330</name>
</gene>
<evidence type="ECO:0000256" key="6">
    <source>
        <dbReference type="ARBA" id="ARBA00039017"/>
    </source>
</evidence>
<dbReference type="EMBL" id="DTGA01000054">
    <property type="protein sequence ID" value="HGB30700.1"/>
    <property type="molecule type" value="Genomic_DNA"/>
</dbReference>
<reference evidence="9" key="1">
    <citation type="journal article" date="2020" name="mSystems">
        <title>Genome- and Community-Level Interaction Insights into Carbon Utilization and Element Cycling Functions of Hydrothermarchaeota in Hydrothermal Sediment.</title>
        <authorList>
            <person name="Zhou Z."/>
            <person name="Liu Y."/>
            <person name="Xu W."/>
            <person name="Pan J."/>
            <person name="Luo Z.H."/>
            <person name="Li M."/>
        </authorList>
    </citation>
    <scope>NUCLEOTIDE SEQUENCE [LARGE SCALE GENOMIC DNA]</scope>
    <source>
        <strain evidence="9">SpSt-751</strain>
    </source>
</reference>
<evidence type="ECO:0000313" key="9">
    <source>
        <dbReference type="EMBL" id="HGB30700.1"/>
    </source>
</evidence>
<dbReference type="PANTHER" id="PTHR11080">
    <property type="entry name" value="PYRAZINAMIDASE/NICOTINAMIDASE"/>
    <property type="match status" value="1"/>
</dbReference>
<evidence type="ECO:0000256" key="4">
    <source>
        <dbReference type="ARBA" id="ARBA00022801"/>
    </source>
</evidence>
<organism evidence="9">
    <name type="scientific">Dictyoglomus turgidum</name>
    <dbReference type="NCBI Taxonomy" id="513050"/>
    <lineage>
        <taxon>Bacteria</taxon>
        <taxon>Pseudomonadati</taxon>
        <taxon>Dictyoglomota</taxon>
        <taxon>Dictyoglomia</taxon>
        <taxon>Dictyoglomales</taxon>
        <taxon>Dictyoglomaceae</taxon>
        <taxon>Dictyoglomus</taxon>
    </lineage>
</organism>
<dbReference type="PANTHER" id="PTHR11080:SF2">
    <property type="entry name" value="LD05707P"/>
    <property type="match status" value="1"/>
</dbReference>
<evidence type="ECO:0000256" key="5">
    <source>
        <dbReference type="ARBA" id="ARBA00037900"/>
    </source>
</evidence>
<dbReference type="SUPFAM" id="SSF52499">
    <property type="entry name" value="Isochorismatase-like hydrolases"/>
    <property type="match status" value="1"/>
</dbReference>
<accession>A0A7C3SMS6</accession>
<dbReference type="GO" id="GO:0046872">
    <property type="term" value="F:metal ion binding"/>
    <property type="evidence" value="ECO:0007669"/>
    <property type="project" value="UniProtKB-KW"/>
</dbReference>
<evidence type="ECO:0000256" key="1">
    <source>
        <dbReference type="ARBA" id="ARBA00006336"/>
    </source>
</evidence>
<feature type="domain" description="Isochorismatase-like" evidence="8">
    <location>
        <begin position="10"/>
        <end position="187"/>
    </location>
</feature>
<dbReference type="InterPro" id="IPR000868">
    <property type="entry name" value="Isochorismatase-like_dom"/>
</dbReference>
<keyword evidence="3" id="KW-0479">Metal-binding</keyword>
<keyword evidence="2" id="KW-0662">Pyridine nucleotide biosynthesis</keyword>
<name>A0A7C3SMS6_9BACT</name>
<evidence type="ECO:0000256" key="7">
    <source>
        <dbReference type="ARBA" id="ARBA00043224"/>
    </source>
</evidence>
<dbReference type="AlphaFoldDB" id="A0A7C3SMS6"/>